<dbReference type="PANTHER" id="PTHR13620:SF105">
    <property type="entry name" value="OS01G0737700 PROTEIN"/>
    <property type="match status" value="1"/>
</dbReference>
<accession>A0AAU9P601</accession>
<gene>
    <name evidence="5" type="ORF">LVIROSA_LOCUS31317</name>
</gene>
<dbReference type="Pfam" id="PF01612">
    <property type="entry name" value="DNA_pol_A_exo1"/>
    <property type="match status" value="1"/>
</dbReference>
<keyword evidence="6" id="KW-1185">Reference proteome</keyword>
<dbReference type="InterPro" id="IPR012337">
    <property type="entry name" value="RNaseH-like_sf"/>
</dbReference>
<protein>
    <recommendedName>
        <fullName evidence="4">3'-5' exonuclease domain-containing protein</fullName>
    </recommendedName>
</protein>
<evidence type="ECO:0000313" key="6">
    <source>
        <dbReference type="Proteomes" id="UP001157418"/>
    </source>
</evidence>
<dbReference type="FunFam" id="3.30.420.10:FF:000054">
    <property type="entry name" value="Werner Syndrome-like exonuclease"/>
    <property type="match status" value="1"/>
</dbReference>
<dbReference type="InterPro" id="IPR002562">
    <property type="entry name" value="3'-5'_exonuclease_dom"/>
</dbReference>
<dbReference type="GO" id="GO:0008408">
    <property type="term" value="F:3'-5' exonuclease activity"/>
    <property type="evidence" value="ECO:0007669"/>
    <property type="project" value="InterPro"/>
</dbReference>
<dbReference type="GO" id="GO:0006139">
    <property type="term" value="P:nucleobase-containing compound metabolic process"/>
    <property type="evidence" value="ECO:0007669"/>
    <property type="project" value="InterPro"/>
</dbReference>
<dbReference type="InterPro" id="IPR051132">
    <property type="entry name" value="3-5_Exonuclease_domain"/>
</dbReference>
<dbReference type="GO" id="GO:0005634">
    <property type="term" value="C:nucleus"/>
    <property type="evidence" value="ECO:0007669"/>
    <property type="project" value="TreeGrafter"/>
</dbReference>
<evidence type="ECO:0000256" key="2">
    <source>
        <dbReference type="ARBA" id="ARBA00022801"/>
    </source>
</evidence>
<evidence type="ECO:0000256" key="1">
    <source>
        <dbReference type="ARBA" id="ARBA00022722"/>
    </source>
</evidence>
<dbReference type="CDD" id="cd06141">
    <property type="entry name" value="WRN_exo"/>
    <property type="match status" value="1"/>
</dbReference>
<comment type="caution">
    <text evidence="5">The sequence shown here is derived from an EMBL/GenBank/DDBJ whole genome shotgun (WGS) entry which is preliminary data.</text>
</comment>
<dbReference type="PANTHER" id="PTHR13620">
    <property type="entry name" value="3-5 EXONUCLEASE"/>
    <property type="match status" value="1"/>
</dbReference>
<sequence length="367" mass="41644">MATARTMSIVDHELPDDTHNIYDVTFFEDTISTIVTNTPSYVDTWISDIERIHRRRLHSLVVGLDVEWRPNQSRNFENPVATLQLCVGRSCLIFQILHSPNVPSSLRNFFSNPSYTFAGVGIDNDLEKLTEDYNLVAAKTADVRALAAEKYGLRELKNSGLKELTRRVLGKEVSKPKAITMSRWDNQWLTSSQQGKKNWWLPPPLQLPFSFIFFPVDQIAQTPSVHFVCYSPPQPTTKGESIREEQRSNHIAITFDASIIFEPVTAFSSCASSVSEGRCEGGESKRGCRLRCLLRGNTYFGGGFRPGNEEEMEDERGKGSNDRNSLQGEFSDYDRQETKEKTGEGEDRRSRRGNCLLFFFLMATTIE</sequence>
<keyword evidence="1" id="KW-0540">Nuclease</keyword>
<evidence type="ECO:0000256" key="3">
    <source>
        <dbReference type="SAM" id="MobiDB-lite"/>
    </source>
</evidence>
<feature type="region of interest" description="Disordered" evidence="3">
    <location>
        <begin position="304"/>
        <end position="349"/>
    </location>
</feature>
<keyword evidence="2" id="KW-0378">Hydrolase</keyword>
<dbReference type="InterPro" id="IPR036397">
    <property type="entry name" value="RNaseH_sf"/>
</dbReference>
<reference evidence="5 6" key="1">
    <citation type="submission" date="2022-01" db="EMBL/GenBank/DDBJ databases">
        <authorList>
            <person name="Xiong W."/>
            <person name="Schranz E."/>
        </authorList>
    </citation>
    <scope>NUCLEOTIDE SEQUENCE [LARGE SCALE GENOMIC DNA]</scope>
</reference>
<evidence type="ECO:0000313" key="5">
    <source>
        <dbReference type="EMBL" id="CAH1445561.1"/>
    </source>
</evidence>
<dbReference type="SUPFAM" id="SSF53098">
    <property type="entry name" value="Ribonuclease H-like"/>
    <property type="match status" value="1"/>
</dbReference>
<organism evidence="5 6">
    <name type="scientific">Lactuca virosa</name>
    <dbReference type="NCBI Taxonomy" id="75947"/>
    <lineage>
        <taxon>Eukaryota</taxon>
        <taxon>Viridiplantae</taxon>
        <taxon>Streptophyta</taxon>
        <taxon>Embryophyta</taxon>
        <taxon>Tracheophyta</taxon>
        <taxon>Spermatophyta</taxon>
        <taxon>Magnoliopsida</taxon>
        <taxon>eudicotyledons</taxon>
        <taxon>Gunneridae</taxon>
        <taxon>Pentapetalae</taxon>
        <taxon>asterids</taxon>
        <taxon>campanulids</taxon>
        <taxon>Asterales</taxon>
        <taxon>Asteraceae</taxon>
        <taxon>Cichorioideae</taxon>
        <taxon>Cichorieae</taxon>
        <taxon>Lactucinae</taxon>
        <taxon>Lactuca</taxon>
    </lineage>
</organism>
<dbReference type="GO" id="GO:0003676">
    <property type="term" value="F:nucleic acid binding"/>
    <property type="evidence" value="ECO:0007669"/>
    <property type="project" value="InterPro"/>
</dbReference>
<dbReference type="Gene3D" id="3.30.420.10">
    <property type="entry name" value="Ribonuclease H-like superfamily/Ribonuclease H"/>
    <property type="match status" value="1"/>
</dbReference>
<dbReference type="EMBL" id="CAKMRJ010005523">
    <property type="protein sequence ID" value="CAH1445561.1"/>
    <property type="molecule type" value="Genomic_DNA"/>
</dbReference>
<proteinExistence type="predicted"/>
<dbReference type="Proteomes" id="UP001157418">
    <property type="component" value="Unassembled WGS sequence"/>
</dbReference>
<feature type="compositionally biased region" description="Basic and acidic residues" evidence="3">
    <location>
        <begin position="332"/>
        <end position="349"/>
    </location>
</feature>
<dbReference type="AlphaFoldDB" id="A0AAU9P601"/>
<evidence type="ECO:0000259" key="4">
    <source>
        <dbReference type="Pfam" id="PF01612"/>
    </source>
</evidence>
<dbReference type="GO" id="GO:0005737">
    <property type="term" value="C:cytoplasm"/>
    <property type="evidence" value="ECO:0007669"/>
    <property type="project" value="TreeGrafter"/>
</dbReference>
<name>A0AAU9P601_9ASTR</name>
<feature type="domain" description="3'-5' exonuclease" evidence="4">
    <location>
        <begin position="53"/>
        <end position="193"/>
    </location>
</feature>